<dbReference type="Pfam" id="PF05450">
    <property type="entry name" value="Nicastrin"/>
    <property type="match status" value="1"/>
</dbReference>
<evidence type="ECO:0000256" key="7">
    <source>
        <dbReference type="ARBA" id="ARBA00022989"/>
    </source>
</evidence>
<dbReference type="InterPro" id="IPR041084">
    <property type="entry name" value="Ncstrn_small"/>
</dbReference>
<dbReference type="SUPFAM" id="SSF53187">
    <property type="entry name" value="Zn-dependent exopeptidases"/>
    <property type="match status" value="1"/>
</dbReference>
<feature type="signal peptide" evidence="11">
    <location>
        <begin position="1"/>
        <end position="23"/>
    </location>
</feature>
<evidence type="ECO:0000256" key="2">
    <source>
        <dbReference type="ARBA" id="ARBA00007717"/>
    </source>
</evidence>
<sequence>MNKLRSVSLALLWTFSFHQMAVAQGDDANSSSNKHKSLNEPFQSTFHNLKHSGCTTLYNREGRTGCGTIDRESQSGPIYYYDGSNSVPEDGNDYVAVIEDYYMTAEVINKLVSSNVNGNLKGIMVLNGTDTNDSNEYASPGPKYPLGYGTPSEGISYGDNSYAWNANGDGLVHYDLYGVPMVYINEYESSYYIRNGAQDENKASVIYSEFNYYMGPDGINSKDCLAWVDTENQKWNPKCAPLGGVSVWGFAGSPPPSSDNADNDNSNANAYKPAVVVGTSIDSTSMFHDLVPGSNEGASNVLATIMAAYLLGQSVDDATLDQLPNRIIFGFFEGEAYGYLGSRRFIKDIYNFQCDDQYKVRSVAKDNNSDMACLYPMRPSLKFKDIGEIAAMLTVDQVGVPVGDGNLFVHNSGQGNMGEFLAKVMKYTGTSYYNAVATAAENGNDGYPYPPTPLNSLLSVTGGNVDGAVLTGYDYVFTKRSPYQSHSQSQNTNLKSVASSATIMARTALAAAYDDGEYDYETAATYANNAIPELSYENELLVELANCLFVNGNCKLLNNYASMEAANDQDKTGFDIGTGQALGMPPNYYVGIYHMSNGQPFVKVGSKWYGSYDGEDYGKSKGDSFGMQPKRLQQALRNMLHSFLGKGSSMVDQNGDEVSPRKCSSANKCLDISYCGEDADSATCSADNVCVCQRGFYHIALDEALDPTPNKSTGFFDISSDDGGVSPIWTEPYWSPNVGVKMYRHSDSKAGWYVLAGGFLFSGFCFFVAVLLKIGMKKEKLY</sequence>
<feature type="chain" id="PRO_5031310578" description="Nicastrin" evidence="11">
    <location>
        <begin position="24"/>
        <end position="782"/>
    </location>
</feature>
<dbReference type="GO" id="GO:0007219">
    <property type="term" value="P:Notch signaling pathway"/>
    <property type="evidence" value="ECO:0007669"/>
    <property type="project" value="UniProtKB-KW"/>
</dbReference>
<organism evidence="13">
    <name type="scientific">Pseudo-nitzschia australis</name>
    <dbReference type="NCBI Taxonomy" id="44445"/>
    <lineage>
        <taxon>Eukaryota</taxon>
        <taxon>Sar</taxon>
        <taxon>Stramenopiles</taxon>
        <taxon>Ochrophyta</taxon>
        <taxon>Bacillariophyta</taxon>
        <taxon>Bacillariophyceae</taxon>
        <taxon>Bacillariophycidae</taxon>
        <taxon>Bacillariales</taxon>
        <taxon>Bacillariaceae</taxon>
        <taxon>Pseudo-nitzschia</taxon>
    </lineage>
</organism>
<evidence type="ECO:0000256" key="9">
    <source>
        <dbReference type="ARBA" id="ARBA00023180"/>
    </source>
</evidence>
<dbReference type="PANTHER" id="PTHR21092:SF0">
    <property type="entry name" value="NICASTRIN"/>
    <property type="match status" value="1"/>
</dbReference>
<dbReference type="InterPro" id="IPR008710">
    <property type="entry name" value="Nicastrin"/>
</dbReference>
<dbReference type="AlphaFoldDB" id="A0A7S4A9P3"/>
<dbReference type="GO" id="GO:0016485">
    <property type="term" value="P:protein processing"/>
    <property type="evidence" value="ECO:0007669"/>
    <property type="project" value="InterPro"/>
</dbReference>
<dbReference type="Gene3D" id="3.40.630.10">
    <property type="entry name" value="Zn peptidases"/>
    <property type="match status" value="1"/>
</dbReference>
<evidence type="ECO:0000259" key="12">
    <source>
        <dbReference type="Pfam" id="PF18266"/>
    </source>
</evidence>
<keyword evidence="5 11" id="KW-0732">Signal</keyword>
<evidence type="ECO:0000256" key="11">
    <source>
        <dbReference type="SAM" id="SignalP"/>
    </source>
</evidence>
<evidence type="ECO:0000256" key="1">
    <source>
        <dbReference type="ARBA" id="ARBA00004479"/>
    </source>
</evidence>
<protein>
    <recommendedName>
        <fullName evidence="3">Nicastrin</fullName>
    </recommendedName>
</protein>
<evidence type="ECO:0000256" key="3">
    <source>
        <dbReference type="ARBA" id="ARBA00015303"/>
    </source>
</evidence>
<reference evidence="13" key="1">
    <citation type="submission" date="2021-01" db="EMBL/GenBank/DDBJ databases">
        <authorList>
            <person name="Corre E."/>
            <person name="Pelletier E."/>
            <person name="Niang G."/>
            <person name="Scheremetjew M."/>
            <person name="Finn R."/>
            <person name="Kale V."/>
            <person name="Holt S."/>
            <person name="Cochrane G."/>
            <person name="Meng A."/>
            <person name="Brown T."/>
            <person name="Cohen L."/>
        </authorList>
    </citation>
    <scope>NUCLEOTIDE SEQUENCE</scope>
    <source>
        <strain evidence="13">10249 10 AB</strain>
    </source>
</reference>
<evidence type="ECO:0000256" key="10">
    <source>
        <dbReference type="SAM" id="Phobius"/>
    </source>
</evidence>
<proteinExistence type="inferred from homology"/>
<keyword evidence="8 10" id="KW-0472">Membrane</keyword>
<keyword evidence="7 10" id="KW-1133">Transmembrane helix</keyword>
<feature type="transmembrane region" description="Helical" evidence="10">
    <location>
        <begin position="750"/>
        <end position="772"/>
    </location>
</feature>
<accession>A0A7S4A9P3</accession>
<evidence type="ECO:0000256" key="8">
    <source>
        <dbReference type="ARBA" id="ARBA00023136"/>
    </source>
</evidence>
<dbReference type="Pfam" id="PF18266">
    <property type="entry name" value="Ncstrn_small"/>
    <property type="match status" value="1"/>
</dbReference>
<comment type="similarity">
    <text evidence="2">Belongs to the nicastrin family.</text>
</comment>
<dbReference type="EMBL" id="HBIX01000462">
    <property type="protein sequence ID" value="CAE0707644.1"/>
    <property type="molecule type" value="Transcribed_RNA"/>
</dbReference>
<gene>
    <name evidence="13" type="ORF">PAUS00366_LOCUS364</name>
</gene>
<feature type="domain" description="Nicastrin small lobe" evidence="12">
    <location>
        <begin position="54"/>
        <end position="201"/>
    </location>
</feature>
<keyword evidence="6" id="KW-0914">Notch signaling pathway</keyword>
<comment type="subcellular location">
    <subcellularLocation>
        <location evidence="1">Membrane</location>
        <topology evidence="1">Single-pass type I membrane protein</topology>
    </subcellularLocation>
</comment>
<keyword evidence="9" id="KW-0325">Glycoprotein</keyword>
<evidence type="ECO:0000313" key="13">
    <source>
        <dbReference type="EMBL" id="CAE0707644.1"/>
    </source>
</evidence>
<keyword evidence="4 10" id="KW-0812">Transmembrane</keyword>
<dbReference type="PANTHER" id="PTHR21092">
    <property type="entry name" value="NICASTRIN"/>
    <property type="match status" value="1"/>
</dbReference>
<name>A0A7S4A9P3_9STRA</name>
<evidence type="ECO:0000256" key="4">
    <source>
        <dbReference type="ARBA" id="ARBA00022692"/>
    </source>
</evidence>
<dbReference type="GO" id="GO:0005886">
    <property type="term" value="C:plasma membrane"/>
    <property type="evidence" value="ECO:0007669"/>
    <property type="project" value="TreeGrafter"/>
</dbReference>
<evidence type="ECO:0000256" key="6">
    <source>
        <dbReference type="ARBA" id="ARBA00022976"/>
    </source>
</evidence>
<evidence type="ECO:0000256" key="5">
    <source>
        <dbReference type="ARBA" id="ARBA00022729"/>
    </source>
</evidence>